<sequence>MMYFTRNIYKKMQIRGEFPLRVDDKDKWMKQWEEFYNLCHAKKDKEFKAWVFQHIPEVKDDILQGKKFTDKEVVEKLYKRMKEMAYEWKTVCKMCQAEHEEIKHKLPLNMQTLINLNLHDSIVLSIKKDSNNMLNIELDRYSLTFKDVSRLEITDDIVGDSLLYKEVHLSDMGKFDFQVLFCSSQVVLTLHEFRVIADDVVIESKTW</sequence>
<evidence type="ECO:0000313" key="2">
    <source>
        <dbReference type="Proteomes" id="UP000265930"/>
    </source>
</evidence>
<dbReference type="EMBL" id="QXDJ01000003">
    <property type="protein sequence ID" value="RII34262.1"/>
    <property type="molecule type" value="Genomic_DNA"/>
</dbReference>
<dbReference type="InterPro" id="IPR025144">
    <property type="entry name" value="DUF4085"/>
</dbReference>
<protein>
    <submittedName>
        <fullName evidence="1">DUF4085 family protein</fullName>
    </submittedName>
</protein>
<reference evidence="1 2" key="1">
    <citation type="submission" date="2018-08" db="EMBL/GenBank/DDBJ databases">
        <title>Genome of Clostridium chromiireducens C1, DSM12136.</title>
        <authorList>
            <person name="Xing M."/>
            <person name="Wei Y."/>
            <person name="Ang E.L."/>
            <person name="Zhao H."/>
            <person name="Zhang Y."/>
        </authorList>
    </citation>
    <scope>NUCLEOTIDE SEQUENCE [LARGE SCALE GENOMIC DNA]</scope>
    <source>
        <strain evidence="1 2">C1</strain>
    </source>
</reference>
<dbReference type="Pfam" id="PF13315">
    <property type="entry name" value="DUF4085"/>
    <property type="match status" value="1"/>
</dbReference>
<dbReference type="RefSeq" id="WP_119367037.1">
    <property type="nucleotide sequence ID" value="NZ_QXDJ01000003.1"/>
</dbReference>
<accession>A0A399IRW5</accession>
<organism evidence="1 2">
    <name type="scientific">Clostridium chromiireducens</name>
    <dbReference type="NCBI Taxonomy" id="225345"/>
    <lineage>
        <taxon>Bacteria</taxon>
        <taxon>Bacillati</taxon>
        <taxon>Bacillota</taxon>
        <taxon>Clostridia</taxon>
        <taxon>Eubacteriales</taxon>
        <taxon>Clostridiaceae</taxon>
        <taxon>Clostridium</taxon>
    </lineage>
</organism>
<proteinExistence type="predicted"/>
<evidence type="ECO:0000313" key="1">
    <source>
        <dbReference type="EMBL" id="RII34262.1"/>
    </source>
</evidence>
<dbReference type="Proteomes" id="UP000265930">
    <property type="component" value="Unassembled WGS sequence"/>
</dbReference>
<comment type="caution">
    <text evidence="1">The sequence shown here is derived from an EMBL/GenBank/DDBJ whole genome shotgun (WGS) entry which is preliminary data.</text>
</comment>
<name>A0A399IRW5_9CLOT</name>
<dbReference type="AlphaFoldDB" id="A0A399IRW5"/>
<gene>
    <name evidence="1" type="ORF">D2A34_14015</name>
</gene>